<dbReference type="STRING" id="1209989.TepRe1_1754"/>
<keyword evidence="13" id="KW-1185">Reference proteome</keyword>
<dbReference type="EMBL" id="HF563609">
    <property type="protein sequence ID" value="CDI40842.1"/>
    <property type="molecule type" value="Genomic_DNA"/>
</dbReference>
<evidence type="ECO:0000313" key="12">
    <source>
        <dbReference type="EMBL" id="CDI40842.1"/>
    </source>
</evidence>
<dbReference type="eggNOG" id="COG0111">
    <property type="taxonomic scope" value="Bacteria"/>
</dbReference>
<dbReference type="InterPro" id="IPR006140">
    <property type="entry name" value="D-isomer_DH_NAD-bd"/>
</dbReference>
<evidence type="ECO:0000256" key="2">
    <source>
        <dbReference type="ARBA" id="ARBA00005854"/>
    </source>
</evidence>
<dbReference type="GO" id="GO:0051287">
    <property type="term" value="F:NAD binding"/>
    <property type="evidence" value="ECO:0007669"/>
    <property type="project" value="InterPro"/>
</dbReference>
<keyword evidence="5 9" id="KW-0560">Oxidoreductase</keyword>
<comment type="similarity">
    <text evidence="2 9">Belongs to the D-isomer specific 2-hydroxyacid dehydrogenase family.</text>
</comment>
<evidence type="ECO:0000256" key="9">
    <source>
        <dbReference type="RuleBase" id="RU003719"/>
    </source>
</evidence>
<feature type="domain" description="D-isomer specific 2-hydroxyacid dehydrogenase NAD-binding" evidence="11">
    <location>
        <begin position="113"/>
        <end position="287"/>
    </location>
</feature>
<sequence length="310" mass="34366">MKKKILITPKSFFRARNKADEIFSQFDLDIVENNTGKTLTKQQMIELCSDVDGVIVGLDPMDEEVIRSAKNLKAISKYGVGLDNIDLKVAEELGIKVKKAEGTNTRSVAELTIGLFFALSRSIPKAVIDVKDGRWDRTIGTEIGAKVVGIIGFGAIGREVAKMSSGLEMEIMAYDPYFNDIELTRAMNVKMTNIDEILEKADFVTLHLPLNEETNKIINSKTLSKMKQTAYLVNTARGELVDEDALYEALKNGIIAGAAQDVFSQEPPDKQNKLLSLNNFILTPHIGAYTKEATERMVVISAKNLIEMLF</sequence>
<accession>F4LX87</accession>
<evidence type="ECO:0000256" key="1">
    <source>
        <dbReference type="ARBA" id="ARBA00003800"/>
    </source>
</evidence>
<dbReference type="OrthoDB" id="9805416at2"/>
<dbReference type="InterPro" id="IPR050857">
    <property type="entry name" value="D-2-hydroxyacid_DH"/>
</dbReference>
<dbReference type="KEGG" id="tep:TepRe1_1754"/>
<feature type="domain" description="D-isomer specific 2-hydroxyacid dehydrogenase catalytic" evidence="10">
    <location>
        <begin position="16"/>
        <end position="308"/>
    </location>
</feature>
<dbReference type="SUPFAM" id="SSF52283">
    <property type="entry name" value="Formate/glycerate dehydrogenase catalytic domain-like"/>
    <property type="match status" value="1"/>
</dbReference>
<dbReference type="RefSeq" id="WP_013778808.1">
    <property type="nucleotide sequence ID" value="NC_015519.1"/>
</dbReference>
<dbReference type="GO" id="GO:0008652">
    <property type="term" value="P:amino acid biosynthetic process"/>
    <property type="evidence" value="ECO:0007669"/>
    <property type="project" value="UniProtKB-KW"/>
</dbReference>
<evidence type="ECO:0000256" key="4">
    <source>
        <dbReference type="ARBA" id="ARBA00022605"/>
    </source>
</evidence>
<evidence type="ECO:0000256" key="8">
    <source>
        <dbReference type="ARBA" id="ARBA00048126"/>
    </source>
</evidence>
<evidence type="ECO:0000256" key="6">
    <source>
        <dbReference type="ARBA" id="ARBA00023027"/>
    </source>
</evidence>
<dbReference type="PROSITE" id="PS00065">
    <property type="entry name" value="D_2_HYDROXYACID_DH_1"/>
    <property type="match status" value="1"/>
</dbReference>
<evidence type="ECO:0000259" key="11">
    <source>
        <dbReference type="Pfam" id="PF02826"/>
    </source>
</evidence>
<dbReference type="PANTHER" id="PTHR42789:SF1">
    <property type="entry name" value="D-ISOMER SPECIFIC 2-HYDROXYACID DEHYDROGENASE FAMILY PROTEIN (AFU_ORTHOLOGUE AFUA_6G10090)"/>
    <property type="match status" value="1"/>
</dbReference>
<dbReference type="InterPro" id="IPR036291">
    <property type="entry name" value="NAD(P)-bd_dom_sf"/>
</dbReference>
<protein>
    <recommendedName>
        <fullName evidence="7">2-oxoglutarate reductase</fullName>
        <ecNumber evidence="3">1.1.1.399</ecNumber>
    </recommendedName>
    <alternativeName>
        <fullName evidence="7">2-oxoglutarate reductase</fullName>
    </alternativeName>
</protein>
<dbReference type="PANTHER" id="PTHR42789">
    <property type="entry name" value="D-ISOMER SPECIFIC 2-HYDROXYACID DEHYDROGENASE FAMILY PROTEIN (AFU_ORTHOLOGUE AFUA_6G10090)"/>
    <property type="match status" value="1"/>
</dbReference>
<dbReference type="InterPro" id="IPR006139">
    <property type="entry name" value="D-isomer_2_OHA_DH_cat_dom"/>
</dbReference>
<evidence type="ECO:0000256" key="5">
    <source>
        <dbReference type="ARBA" id="ARBA00023002"/>
    </source>
</evidence>
<dbReference type="HOGENOM" id="CLU_019796_1_3_9"/>
<dbReference type="Pfam" id="PF02826">
    <property type="entry name" value="2-Hacid_dh_C"/>
    <property type="match status" value="1"/>
</dbReference>
<dbReference type="PROSITE" id="PS00671">
    <property type="entry name" value="D_2_HYDROXYACID_DH_3"/>
    <property type="match status" value="1"/>
</dbReference>
<comment type="function">
    <text evidence="1">Catalyzes the reversible oxidation of 3-phospho-D-glycerate to 3-phosphonooxypyruvate, the first step of the phosphorylated L-serine biosynthesis pathway. Also catalyzes the reversible oxidation of 2-hydroxyglutarate to 2-oxoglutarate.</text>
</comment>
<keyword evidence="6" id="KW-0520">NAD</keyword>
<proteinExistence type="inferred from homology"/>
<dbReference type="EC" id="1.1.1.399" evidence="3"/>
<dbReference type="CDD" id="cd12172">
    <property type="entry name" value="PGDH_like_2"/>
    <property type="match status" value="1"/>
</dbReference>
<dbReference type="Pfam" id="PF00389">
    <property type="entry name" value="2-Hacid_dh"/>
    <property type="match status" value="1"/>
</dbReference>
<dbReference type="GO" id="GO:0016616">
    <property type="term" value="F:oxidoreductase activity, acting on the CH-OH group of donors, NAD or NADP as acceptor"/>
    <property type="evidence" value="ECO:0007669"/>
    <property type="project" value="InterPro"/>
</dbReference>
<dbReference type="Gene3D" id="3.40.50.720">
    <property type="entry name" value="NAD(P)-binding Rossmann-like Domain"/>
    <property type="match status" value="2"/>
</dbReference>
<dbReference type="InterPro" id="IPR029752">
    <property type="entry name" value="D-isomer_DH_CS1"/>
</dbReference>
<name>F4LX87_TEPAE</name>
<dbReference type="PROSITE" id="PS00670">
    <property type="entry name" value="D_2_HYDROXYACID_DH_2"/>
    <property type="match status" value="1"/>
</dbReference>
<evidence type="ECO:0000256" key="3">
    <source>
        <dbReference type="ARBA" id="ARBA00013001"/>
    </source>
</evidence>
<dbReference type="Proteomes" id="UP000010802">
    <property type="component" value="Chromosome"/>
</dbReference>
<evidence type="ECO:0000256" key="7">
    <source>
        <dbReference type="ARBA" id="ARBA00030455"/>
    </source>
</evidence>
<evidence type="ECO:0000313" key="13">
    <source>
        <dbReference type="Proteomes" id="UP000010802"/>
    </source>
</evidence>
<dbReference type="FunFam" id="3.40.50.720:FF:000021">
    <property type="entry name" value="D-3-phosphoglycerate dehydrogenase"/>
    <property type="match status" value="1"/>
</dbReference>
<evidence type="ECO:0000259" key="10">
    <source>
        <dbReference type="Pfam" id="PF00389"/>
    </source>
</evidence>
<reference evidence="13" key="1">
    <citation type="journal article" date="2013" name="Genome Announc.">
        <title>First genome sequence of a syntrophic acetate-oxidizing bacterium, Tepidanaerobacter acetatoxydans strain Re1.</title>
        <authorList>
            <person name="Manzoor S."/>
            <person name="Bongcam-Rudloff E."/>
            <person name="Schnurer A."/>
            <person name="Muller B."/>
        </authorList>
    </citation>
    <scope>NUCLEOTIDE SEQUENCE [LARGE SCALE GENOMIC DNA]</scope>
    <source>
        <strain evidence="13">Re1</strain>
    </source>
</reference>
<keyword evidence="4" id="KW-0028">Amino-acid biosynthesis</keyword>
<organism evidence="12 13">
    <name type="scientific">Tepidanaerobacter acetatoxydans (strain DSM 21804 / JCM 16047 / Re1)</name>
    <dbReference type="NCBI Taxonomy" id="1209989"/>
    <lineage>
        <taxon>Bacteria</taxon>
        <taxon>Bacillati</taxon>
        <taxon>Bacillota</taxon>
        <taxon>Clostridia</taxon>
        <taxon>Thermosediminibacterales</taxon>
        <taxon>Tepidanaerobacteraceae</taxon>
        <taxon>Tepidanaerobacter</taxon>
    </lineage>
</organism>
<comment type="catalytic activity">
    <reaction evidence="8">
        <text>(R)-2-hydroxyglutarate + NAD(+) = 2-oxoglutarate + NADH + H(+)</text>
        <dbReference type="Rhea" id="RHEA:49612"/>
        <dbReference type="ChEBI" id="CHEBI:15378"/>
        <dbReference type="ChEBI" id="CHEBI:15801"/>
        <dbReference type="ChEBI" id="CHEBI:16810"/>
        <dbReference type="ChEBI" id="CHEBI:57540"/>
        <dbReference type="ChEBI" id="CHEBI:57945"/>
        <dbReference type="EC" id="1.1.1.399"/>
    </reaction>
</comment>
<dbReference type="KEGG" id="tae:TepiRe1_1892"/>
<dbReference type="AlphaFoldDB" id="F4LX87"/>
<dbReference type="InterPro" id="IPR029753">
    <property type="entry name" value="D-isomer_DH_CS"/>
</dbReference>
<gene>
    <name evidence="12" type="ordered locus">TEPIRE1_1892</name>
</gene>
<dbReference type="SUPFAM" id="SSF51735">
    <property type="entry name" value="NAD(P)-binding Rossmann-fold domains"/>
    <property type="match status" value="1"/>
</dbReference>